<dbReference type="EMBL" id="BDGG01000007">
    <property type="protein sequence ID" value="GAV01682.1"/>
    <property type="molecule type" value="Genomic_DNA"/>
</dbReference>
<dbReference type="Pfam" id="PF02515">
    <property type="entry name" value="CoA_transf_3"/>
    <property type="match status" value="1"/>
</dbReference>
<keyword evidence="2" id="KW-0808">Transferase</keyword>
<organism evidence="3 4">
    <name type="scientific">Ramazzottius varieornatus</name>
    <name type="common">Water bear</name>
    <name type="synonym">Tardigrade</name>
    <dbReference type="NCBI Taxonomy" id="947166"/>
    <lineage>
        <taxon>Eukaryota</taxon>
        <taxon>Metazoa</taxon>
        <taxon>Ecdysozoa</taxon>
        <taxon>Tardigrada</taxon>
        <taxon>Eutardigrada</taxon>
        <taxon>Parachela</taxon>
        <taxon>Hypsibioidea</taxon>
        <taxon>Ramazzottiidae</taxon>
        <taxon>Ramazzottius</taxon>
    </lineage>
</organism>
<gene>
    <name evidence="3" type="primary">RvY_12355</name>
    <name evidence="3" type="synonym">RvY_12355.1</name>
    <name evidence="3" type="ORF">RvY_12355-1</name>
</gene>
<evidence type="ECO:0008006" key="5">
    <source>
        <dbReference type="Google" id="ProtNLM"/>
    </source>
</evidence>
<accession>A0A1D1VJ85</accession>
<dbReference type="InterPro" id="IPR003673">
    <property type="entry name" value="CoA-Trfase_fam_III"/>
</dbReference>
<evidence type="ECO:0000256" key="2">
    <source>
        <dbReference type="ARBA" id="ARBA00022679"/>
    </source>
</evidence>
<dbReference type="InterPro" id="IPR050483">
    <property type="entry name" value="CoA-transferase_III_domain"/>
</dbReference>
<sequence>MRSWRCFQRCQLIEVCRNCLEVFCSVHSEVPMRFQSRSAWTRHAGPKKYSTGRLLEGVRVLDMTRVLAGPLCTMILGDMGAEVVKIEKPGMGDETRNWGPPFIGTESCYFLSVNRNKKSVVVDIGSPKGAQIIQEMAKSCDVLVENFLPGKLKSYGLGYEELSRLNPGIVYCSISGYGASGPYSGRGGYDVIVSALGGMMHITGPEKGEPCKVGTAMTDISTGLYAHGAILAALLRRHKTGKGTKIDCNLLSTQVANLVNLGTNFLNTGIEPRRWGTAHESIVPYQAFPTSDEQHIVVGAGSDSQFTALCSLMKTSFHTNERFSSNKARVRNRKELVELLMAEFKKKPLAEWLEVFTQAKFAYGPINTFAQVFADPQVQHNQMVFEIQHEKAGSIRLISNPVIVSDADMTAQLAPPLLGEHTEEVLEQILKLDAQAIDKLRNDKVIQ</sequence>
<dbReference type="Gene3D" id="3.30.1540.10">
    <property type="entry name" value="formyl-coa transferase, domain 3"/>
    <property type="match status" value="1"/>
</dbReference>
<evidence type="ECO:0000256" key="1">
    <source>
        <dbReference type="ARBA" id="ARBA00008383"/>
    </source>
</evidence>
<proteinExistence type="inferred from homology"/>
<dbReference type="SUPFAM" id="SSF89796">
    <property type="entry name" value="CoA-transferase family III (CaiB/BaiF)"/>
    <property type="match status" value="1"/>
</dbReference>
<name>A0A1D1VJ85_RAMVA</name>
<dbReference type="AlphaFoldDB" id="A0A1D1VJ85"/>
<protein>
    <recommendedName>
        <fullName evidence="5">Succinate--hydroxymethylglutarate CoA-transferase</fullName>
    </recommendedName>
</protein>
<evidence type="ECO:0000313" key="3">
    <source>
        <dbReference type="EMBL" id="GAV01682.1"/>
    </source>
</evidence>
<dbReference type="PANTHER" id="PTHR48207:SF3">
    <property type="entry name" value="SUCCINATE--HYDROXYMETHYLGLUTARATE COA-TRANSFERASE"/>
    <property type="match status" value="1"/>
</dbReference>
<comment type="similarity">
    <text evidence="1">Belongs to the CoA-transferase III family.</text>
</comment>
<comment type="caution">
    <text evidence="3">The sequence shown here is derived from an EMBL/GenBank/DDBJ whole genome shotgun (WGS) entry which is preliminary data.</text>
</comment>
<dbReference type="OrthoDB" id="5863171at2759"/>
<reference evidence="3 4" key="1">
    <citation type="journal article" date="2016" name="Nat. Commun.">
        <title>Extremotolerant tardigrade genome and improved radiotolerance of human cultured cells by tardigrade-unique protein.</title>
        <authorList>
            <person name="Hashimoto T."/>
            <person name="Horikawa D.D."/>
            <person name="Saito Y."/>
            <person name="Kuwahara H."/>
            <person name="Kozuka-Hata H."/>
            <person name="Shin-I T."/>
            <person name="Minakuchi Y."/>
            <person name="Ohishi K."/>
            <person name="Motoyama A."/>
            <person name="Aizu T."/>
            <person name="Enomoto A."/>
            <person name="Kondo K."/>
            <person name="Tanaka S."/>
            <person name="Hara Y."/>
            <person name="Koshikawa S."/>
            <person name="Sagara H."/>
            <person name="Miura T."/>
            <person name="Yokobori S."/>
            <person name="Miyagawa K."/>
            <person name="Suzuki Y."/>
            <person name="Kubo T."/>
            <person name="Oyama M."/>
            <person name="Kohara Y."/>
            <person name="Fujiyama A."/>
            <person name="Arakawa K."/>
            <person name="Katayama T."/>
            <person name="Toyoda A."/>
            <person name="Kunieda T."/>
        </authorList>
    </citation>
    <scope>NUCLEOTIDE SEQUENCE [LARGE SCALE GENOMIC DNA]</scope>
    <source>
        <strain evidence="3 4">YOKOZUNA-1</strain>
    </source>
</reference>
<dbReference type="STRING" id="947166.A0A1D1VJ85"/>
<dbReference type="Gene3D" id="3.40.50.10540">
    <property type="entry name" value="Crotonobetainyl-coa:carnitine coa-transferase, domain 1"/>
    <property type="match status" value="1"/>
</dbReference>
<keyword evidence="4" id="KW-1185">Reference proteome</keyword>
<dbReference type="GO" id="GO:0047369">
    <property type="term" value="F:succinate-hydroxymethylglutarate CoA-transferase activity"/>
    <property type="evidence" value="ECO:0007669"/>
    <property type="project" value="TreeGrafter"/>
</dbReference>
<dbReference type="PANTHER" id="PTHR48207">
    <property type="entry name" value="SUCCINATE--HYDROXYMETHYLGLUTARATE COA-TRANSFERASE"/>
    <property type="match status" value="1"/>
</dbReference>
<dbReference type="InterPro" id="IPR023606">
    <property type="entry name" value="CoA-Trfase_III_dom_1_sf"/>
</dbReference>
<dbReference type="InterPro" id="IPR044855">
    <property type="entry name" value="CoA-Trfase_III_dom3_sf"/>
</dbReference>
<dbReference type="GO" id="GO:0005739">
    <property type="term" value="C:mitochondrion"/>
    <property type="evidence" value="ECO:0007669"/>
    <property type="project" value="TreeGrafter"/>
</dbReference>
<evidence type="ECO:0000313" key="4">
    <source>
        <dbReference type="Proteomes" id="UP000186922"/>
    </source>
</evidence>
<dbReference type="Proteomes" id="UP000186922">
    <property type="component" value="Unassembled WGS sequence"/>
</dbReference>